<dbReference type="GO" id="GO:0005789">
    <property type="term" value="C:endoplasmic reticulum membrane"/>
    <property type="evidence" value="ECO:0007669"/>
    <property type="project" value="UniProtKB-SubCell"/>
</dbReference>
<accession>A0AAV6UQ88</accession>
<evidence type="ECO:0000256" key="14">
    <source>
        <dbReference type="ARBA" id="ARBA00057671"/>
    </source>
</evidence>
<keyword evidence="24" id="KW-1185">Reference proteome</keyword>
<evidence type="ECO:0000256" key="11">
    <source>
        <dbReference type="ARBA" id="ARBA00023128"/>
    </source>
</evidence>
<keyword evidence="5" id="KW-0963">Cytoplasm</keyword>
<name>A0AAV6UQ88_9ARAC</name>
<reference evidence="23 24" key="1">
    <citation type="journal article" date="2022" name="Nat. Ecol. Evol.">
        <title>A masculinizing supergene underlies an exaggerated male reproductive morph in a spider.</title>
        <authorList>
            <person name="Hendrickx F."/>
            <person name="De Corte Z."/>
            <person name="Sonet G."/>
            <person name="Van Belleghem S.M."/>
            <person name="Kostlbacher S."/>
            <person name="Vangestel C."/>
        </authorList>
    </citation>
    <scope>NUCLEOTIDE SEQUENCE [LARGE SCALE GENOMIC DNA]</scope>
    <source>
        <strain evidence="23">W744_W776</strain>
    </source>
</reference>
<dbReference type="GO" id="GO:0031966">
    <property type="term" value="C:mitochondrial membrane"/>
    <property type="evidence" value="ECO:0007669"/>
    <property type="project" value="UniProtKB-SubCell"/>
</dbReference>
<feature type="compositionally biased region" description="Basic and acidic residues" evidence="20">
    <location>
        <begin position="595"/>
        <end position="607"/>
    </location>
</feature>
<evidence type="ECO:0000256" key="16">
    <source>
        <dbReference type="ARBA" id="ARBA00061687"/>
    </source>
</evidence>
<dbReference type="SMART" id="SM00240">
    <property type="entry name" value="FHA"/>
    <property type="match status" value="1"/>
</dbReference>
<keyword evidence="9 21" id="KW-1133">Transmembrane helix</keyword>
<dbReference type="GO" id="GO:0042383">
    <property type="term" value="C:sarcolemma"/>
    <property type="evidence" value="ECO:0007669"/>
    <property type="project" value="UniProtKB-SubCell"/>
</dbReference>
<dbReference type="Pfam" id="PF00498">
    <property type="entry name" value="FHA"/>
    <property type="match status" value="1"/>
</dbReference>
<evidence type="ECO:0000256" key="20">
    <source>
        <dbReference type="SAM" id="MobiDB-lite"/>
    </source>
</evidence>
<proteinExistence type="inferred from homology"/>
<gene>
    <name evidence="23" type="ORF">JTE90_000722</name>
</gene>
<comment type="similarity">
    <text evidence="16">Belongs to the SLMAP family.</text>
</comment>
<evidence type="ECO:0000259" key="22">
    <source>
        <dbReference type="PROSITE" id="PS50006"/>
    </source>
</evidence>
<comment type="function">
    <text evidence="14">Associates with the striatin-interacting phosphatase and kinase (STRIPAK) core complex, forming the extended (SIKE1:SLMAP)STRIPAK complex. The (SIKE1:SLMAP)STRIPAK complex dephosphorylates STK3 leading to the inhibition of Hippo signaling and the control of cell growth. May play a role during myoblast fusion.</text>
</comment>
<dbReference type="SUPFAM" id="SSF49879">
    <property type="entry name" value="SMAD/FHA domain"/>
    <property type="match status" value="1"/>
</dbReference>
<dbReference type="PROSITE" id="PS50006">
    <property type="entry name" value="FHA_DOMAIN"/>
    <property type="match status" value="1"/>
</dbReference>
<evidence type="ECO:0000256" key="2">
    <source>
        <dbReference type="ARBA" id="ARBA00004304"/>
    </source>
</evidence>
<evidence type="ECO:0000313" key="23">
    <source>
        <dbReference type="EMBL" id="KAG8185735.1"/>
    </source>
</evidence>
<evidence type="ECO:0000256" key="9">
    <source>
        <dbReference type="ARBA" id="ARBA00022989"/>
    </source>
</evidence>
<comment type="subunit">
    <text evidence="17">Homodimer. Interacts with myosin. Interacts with SIKE1 and both associate with the STRIPAK core complex composed of PP2A catalytic and scaffolding subunits, the striatins (PP2A regulatory subunits), the striatin-associated proteins MOB4, STRIP1 and STRIP2, PDCD10 and members of the STE20 kinases, such as STK24 and STK26. Interacts (via FHA domain) with STK3 (when phosphorylated); the interaction associates STK3 with the STRIPAK complex.</text>
</comment>
<keyword evidence="7 21" id="KW-0812">Transmembrane</keyword>
<evidence type="ECO:0000256" key="4">
    <source>
        <dbReference type="ARBA" id="ARBA00022475"/>
    </source>
</evidence>
<dbReference type="Gene3D" id="2.60.200.20">
    <property type="match status" value="1"/>
</dbReference>
<evidence type="ECO:0000256" key="15">
    <source>
        <dbReference type="ARBA" id="ARBA00060409"/>
    </source>
</evidence>
<evidence type="ECO:0000256" key="10">
    <source>
        <dbReference type="ARBA" id="ARBA00023054"/>
    </source>
</evidence>
<keyword evidence="8" id="KW-0256">Endoplasmic reticulum</keyword>
<keyword evidence="6" id="KW-0597">Phosphoprotein</keyword>
<sequence>MVVYRKEPNNLDPLTGTTAAPLVEETTNDAGKCITPIASQMVPRALLTSRPNSHPFQERHLSLDQPVKVGRSVPRCRAFHYNAIFDCKVLSRNHALLWYENGKFYLQDTKSSNGTFVNNQRLSKSSEESPPREVCSGDIVQFGVDVVENSRKVVHGCIVATLKLYLPDGKEAKASPTTAVVPLSPETSVSSQELYQLSQYLQEALHREQVLENKLGTLQKVVANTQDESDIGWKALIEEDRLLSRIETLESQLQTCGKNVTDEKLKDDVVKLQEDKDKYQIAAKESLKKVLQEKLEAVQKVQDLENSLSNTENECSHLLDANQKKEQEIQLLLEKATENEKEISNLTNKLQEVEEKYQDLLSQNAEDKLAQENNAEEMRKEEQMLSTKIEELNAENVFVKEQLSAMKAHYDILKKDQNIDENVETNGNVSSHDELDTTETVEQNLVHVLSCEVNRLELELQRVQNENLKNESHSYTDSADCTSNGDTKPADYVNKLQSDIQHFKKLLSNSQENKKIVDSELVQAKSQLEESQRNVKSVTVWLNFVLDEMYKVKEELKNKSNQVEILQNLIQSLSTEDNIEKQKELVSKTLMELENSSHPESVKETKETPAIPSSETDSLMNALANTIGPPPMSDLDNSSESDLTESEKLKKDCAMYKNKVKALEMDLMRHIIESTKIEAQSRISRESFPQPESIKSYLGKQDSERSDDLTFSTESELDENTRKLLNAQEEIILVKERYEECNKEKSYLQGELTALKEQMQVMSVQAKTVSVCSFIPLIVLAIAMLLAFYPTLSYLTATSDQM</sequence>
<evidence type="ECO:0000256" key="5">
    <source>
        <dbReference type="ARBA" id="ARBA00022490"/>
    </source>
</evidence>
<evidence type="ECO:0000256" key="17">
    <source>
        <dbReference type="ARBA" id="ARBA00066015"/>
    </source>
</evidence>
<feature type="coiled-coil region" evidence="19">
    <location>
        <begin position="262"/>
        <end position="409"/>
    </location>
</feature>
<dbReference type="Proteomes" id="UP000827092">
    <property type="component" value="Unassembled WGS sequence"/>
</dbReference>
<dbReference type="PANTHER" id="PTHR15715:SF37">
    <property type="entry name" value="LD47843P"/>
    <property type="match status" value="1"/>
</dbReference>
<dbReference type="FunFam" id="2.60.200.20:FF:000003">
    <property type="entry name" value="sarcolemmal membrane-associated protein isoform X2"/>
    <property type="match status" value="1"/>
</dbReference>
<feature type="domain" description="FHA" evidence="22">
    <location>
        <begin position="67"/>
        <end position="122"/>
    </location>
</feature>
<dbReference type="PANTHER" id="PTHR15715">
    <property type="entry name" value="CENTROSOMAL PROTEIN OF 170 KDA"/>
    <property type="match status" value="1"/>
</dbReference>
<protein>
    <recommendedName>
        <fullName evidence="18">Sarcolemmal membrane-associated protein</fullName>
    </recommendedName>
</protein>
<dbReference type="InterPro" id="IPR008984">
    <property type="entry name" value="SMAD_FHA_dom_sf"/>
</dbReference>
<feature type="region of interest" description="Disordered" evidence="20">
    <location>
        <begin position="679"/>
        <end position="708"/>
    </location>
</feature>
<evidence type="ECO:0000256" key="12">
    <source>
        <dbReference type="ARBA" id="ARBA00023136"/>
    </source>
</evidence>
<keyword evidence="12 21" id="KW-0472">Membrane</keyword>
<evidence type="ECO:0000256" key="8">
    <source>
        <dbReference type="ARBA" id="ARBA00022824"/>
    </source>
</evidence>
<dbReference type="GO" id="GO:0005813">
    <property type="term" value="C:centrosome"/>
    <property type="evidence" value="ECO:0007669"/>
    <property type="project" value="UniProtKB-SubCell"/>
</dbReference>
<keyword evidence="4" id="KW-1003">Cell membrane</keyword>
<dbReference type="CDD" id="cd22679">
    <property type="entry name" value="FHA_SLMAP"/>
    <property type="match status" value="1"/>
</dbReference>
<keyword evidence="13" id="KW-0206">Cytoskeleton</keyword>
<dbReference type="CDD" id="cd21911">
    <property type="entry name" value="CC1_SLMAP"/>
    <property type="match status" value="1"/>
</dbReference>
<feature type="region of interest" description="Disordered" evidence="20">
    <location>
        <begin position="593"/>
        <end position="614"/>
    </location>
</feature>
<evidence type="ECO:0000256" key="13">
    <source>
        <dbReference type="ARBA" id="ARBA00023212"/>
    </source>
</evidence>
<dbReference type="InterPro" id="IPR051176">
    <property type="entry name" value="Cent_Immune-Sig_Mod"/>
</dbReference>
<evidence type="ECO:0000256" key="19">
    <source>
        <dbReference type="SAM" id="Coils"/>
    </source>
</evidence>
<dbReference type="InterPro" id="IPR000253">
    <property type="entry name" value="FHA_dom"/>
</dbReference>
<keyword evidence="11" id="KW-0496">Mitochondrion</keyword>
<evidence type="ECO:0000256" key="7">
    <source>
        <dbReference type="ARBA" id="ARBA00022692"/>
    </source>
</evidence>
<evidence type="ECO:0000256" key="1">
    <source>
        <dbReference type="ARBA" id="ARBA00004300"/>
    </source>
</evidence>
<feature type="coiled-coil region" evidence="19">
    <location>
        <begin position="717"/>
        <end position="758"/>
    </location>
</feature>
<keyword evidence="10 19" id="KW-0175">Coiled coil</keyword>
<organism evidence="23 24">
    <name type="scientific">Oedothorax gibbosus</name>
    <dbReference type="NCBI Taxonomy" id="931172"/>
    <lineage>
        <taxon>Eukaryota</taxon>
        <taxon>Metazoa</taxon>
        <taxon>Ecdysozoa</taxon>
        <taxon>Arthropoda</taxon>
        <taxon>Chelicerata</taxon>
        <taxon>Arachnida</taxon>
        <taxon>Araneae</taxon>
        <taxon>Araneomorphae</taxon>
        <taxon>Entelegynae</taxon>
        <taxon>Araneoidea</taxon>
        <taxon>Linyphiidae</taxon>
        <taxon>Erigoninae</taxon>
        <taxon>Oedothorax</taxon>
    </lineage>
</organism>
<evidence type="ECO:0000256" key="21">
    <source>
        <dbReference type="SAM" id="Phobius"/>
    </source>
</evidence>
<evidence type="ECO:0000256" key="18">
    <source>
        <dbReference type="ARBA" id="ARBA00074026"/>
    </source>
</evidence>
<feature type="transmembrane region" description="Helical" evidence="21">
    <location>
        <begin position="774"/>
        <end position="797"/>
    </location>
</feature>
<comment type="caution">
    <text evidence="23">The sequence shown here is derived from an EMBL/GenBank/DDBJ whole genome shotgun (WGS) entry which is preliminary data.</text>
</comment>
<comment type="subcellular location">
    <subcellularLocation>
        <location evidence="15">Cell membrane</location>
        <location evidence="15">Sarcolemma</location>
        <topology evidence="15">Single-pass type IV membrane protein</topology>
    </subcellularLocation>
    <subcellularLocation>
        <location evidence="1">Cytoplasm</location>
        <location evidence="1">Cytoskeleton</location>
        <location evidence="1">Microtubule organizing center</location>
        <location evidence="1">Centrosome</location>
    </subcellularLocation>
    <subcellularLocation>
        <location evidence="3">Endoplasmic reticulum membrane</location>
        <topology evidence="3">Single-pass membrane protein</topology>
    </subcellularLocation>
    <subcellularLocation>
        <location evidence="2">Mitochondrion membrane</location>
        <topology evidence="2">Single-pass membrane protein</topology>
    </subcellularLocation>
</comment>
<dbReference type="AlphaFoldDB" id="A0AAV6UQ88"/>
<evidence type="ECO:0000256" key="3">
    <source>
        <dbReference type="ARBA" id="ARBA00004389"/>
    </source>
</evidence>
<dbReference type="EMBL" id="JAFNEN010000325">
    <property type="protein sequence ID" value="KAG8185735.1"/>
    <property type="molecule type" value="Genomic_DNA"/>
</dbReference>
<evidence type="ECO:0000256" key="6">
    <source>
        <dbReference type="ARBA" id="ARBA00022553"/>
    </source>
</evidence>
<evidence type="ECO:0000313" key="24">
    <source>
        <dbReference type="Proteomes" id="UP000827092"/>
    </source>
</evidence>